<dbReference type="Proteomes" id="UP000235672">
    <property type="component" value="Unassembled WGS sequence"/>
</dbReference>
<feature type="region of interest" description="Disordered" evidence="1">
    <location>
        <begin position="1"/>
        <end position="22"/>
    </location>
</feature>
<evidence type="ECO:0000313" key="2">
    <source>
        <dbReference type="EMBL" id="PMD13613.1"/>
    </source>
</evidence>
<gene>
    <name evidence="2" type="ORF">NA56DRAFT_416168</name>
</gene>
<proteinExistence type="predicted"/>
<name>A0A2J6PHX2_9HELO</name>
<keyword evidence="3" id="KW-1185">Reference proteome</keyword>
<dbReference type="EMBL" id="KZ613529">
    <property type="protein sequence ID" value="PMD13613.1"/>
    <property type="molecule type" value="Genomic_DNA"/>
</dbReference>
<sequence>MSTASEKANLARIRDNQRRSRARRKEYLQELEARLRQCELQGIEASSEIQMAARRVADENKKLRGLLAQHGVGDDTIETYLQTSPTTDSMMGGQYGSSSAAVQMLEQLLQTRKTFPADANTVNINVGGGQGSRASSASLSTVQSLWDPIYSQNTGGRRRSGTLQPVGKAASQAHQFMTPSNSSASQTSSVSLGHGPNRGIALHPQRLTPLQMPRNPGSSNRQQMFEFDQQIGIANPSQYNSHQRTAEKHLQPHTAPPRSSVYIPTTSSSNVNNCNYATDMITTMAGVDSSIVRQDLGCLPGGMDCEVDNHLVFNVMDRYTSSVGL</sequence>
<evidence type="ECO:0008006" key="4">
    <source>
        <dbReference type="Google" id="ProtNLM"/>
    </source>
</evidence>
<feature type="compositionally biased region" description="Low complexity" evidence="1">
    <location>
        <begin position="180"/>
        <end position="191"/>
    </location>
</feature>
<protein>
    <recommendedName>
        <fullName evidence="4">BZIP domain-containing protein</fullName>
    </recommendedName>
</protein>
<dbReference type="PANTHER" id="PTHR42070:SF1">
    <property type="entry name" value="FILAMENT ASSOCIATED PROTEIN, PUTATIVE (AFU_ORTHOLOGUE AFUA_8G06630)-RELATED"/>
    <property type="match status" value="1"/>
</dbReference>
<dbReference type="CDD" id="cd14688">
    <property type="entry name" value="bZIP_YAP"/>
    <property type="match status" value="1"/>
</dbReference>
<dbReference type="OrthoDB" id="4505928at2759"/>
<reference evidence="2 3" key="1">
    <citation type="submission" date="2016-05" db="EMBL/GenBank/DDBJ databases">
        <title>A degradative enzymes factory behind the ericoid mycorrhizal symbiosis.</title>
        <authorList>
            <consortium name="DOE Joint Genome Institute"/>
            <person name="Martino E."/>
            <person name="Morin E."/>
            <person name="Grelet G."/>
            <person name="Kuo A."/>
            <person name="Kohler A."/>
            <person name="Daghino S."/>
            <person name="Barry K."/>
            <person name="Choi C."/>
            <person name="Cichocki N."/>
            <person name="Clum A."/>
            <person name="Copeland A."/>
            <person name="Hainaut M."/>
            <person name="Haridas S."/>
            <person name="Labutti K."/>
            <person name="Lindquist E."/>
            <person name="Lipzen A."/>
            <person name="Khouja H.-R."/>
            <person name="Murat C."/>
            <person name="Ohm R."/>
            <person name="Olson A."/>
            <person name="Spatafora J."/>
            <person name="Veneault-Fourrey C."/>
            <person name="Henrissat B."/>
            <person name="Grigoriev I."/>
            <person name="Martin F."/>
            <person name="Perotto S."/>
        </authorList>
    </citation>
    <scope>NUCLEOTIDE SEQUENCE [LARGE SCALE GENOMIC DNA]</scope>
    <source>
        <strain evidence="2 3">UAMH 7357</strain>
    </source>
</reference>
<feature type="region of interest" description="Disordered" evidence="1">
    <location>
        <begin position="238"/>
        <end position="267"/>
    </location>
</feature>
<evidence type="ECO:0000256" key="1">
    <source>
        <dbReference type="SAM" id="MobiDB-lite"/>
    </source>
</evidence>
<dbReference type="STRING" id="1745343.A0A2J6PHX2"/>
<evidence type="ECO:0000313" key="3">
    <source>
        <dbReference type="Proteomes" id="UP000235672"/>
    </source>
</evidence>
<dbReference type="PANTHER" id="PTHR42070">
    <property type="entry name" value="FILAMENT ASSOCIATED PROTEIN, PUTATIVE (AFU_ORTHOLOGUE AFUA_8G06630)-RELATED"/>
    <property type="match status" value="1"/>
</dbReference>
<accession>A0A2J6PHX2</accession>
<organism evidence="2 3">
    <name type="scientific">Hyaloscypha hepaticicola</name>
    <dbReference type="NCBI Taxonomy" id="2082293"/>
    <lineage>
        <taxon>Eukaryota</taxon>
        <taxon>Fungi</taxon>
        <taxon>Dikarya</taxon>
        <taxon>Ascomycota</taxon>
        <taxon>Pezizomycotina</taxon>
        <taxon>Leotiomycetes</taxon>
        <taxon>Helotiales</taxon>
        <taxon>Hyaloscyphaceae</taxon>
        <taxon>Hyaloscypha</taxon>
    </lineage>
</organism>
<dbReference type="AlphaFoldDB" id="A0A2J6PHX2"/>
<feature type="region of interest" description="Disordered" evidence="1">
    <location>
        <begin position="171"/>
        <end position="192"/>
    </location>
</feature>